<proteinExistence type="predicted"/>
<evidence type="ECO:0000313" key="1">
    <source>
        <dbReference type="EMBL" id="KAI4326409.1"/>
    </source>
</evidence>
<dbReference type="EMBL" id="CM042888">
    <property type="protein sequence ID" value="KAI4326409.1"/>
    <property type="molecule type" value="Genomic_DNA"/>
</dbReference>
<name>A0ACB9MSK2_9MYRT</name>
<sequence length="234" mass="26045">MEAAAGTFPVLKDVIAPKDVATFSSDAADDAELKRESAEGLKDEVDGLRDGAGGGTSMRDHFDKLKDNQSLKRWKKQILGKADVSASAVGCHGATKEPEVRILSLVIQSPGRPDLVLPIHDRVSANSRRNSLFSLKEGSTYHTRFTFLVSNSTVPGLKYTYAVWKAGIRVDNTKIQIGSFNPREEAYTHDLPTETIPCGLFARGSYLVRTKFVDDEGRCYMDFSYYFEIRKNWQ</sequence>
<accession>A0ACB9MSK2</accession>
<protein>
    <submittedName>
        <fullName evidence="1">Uncharacterized protein</fullName>
    </submittedName>
</protein>
<evidence type="ECO:0000313" key="2">
    <source>
        <dbReference type="Proteomes" id="UP001057402"/>
    </source>
</evidence>
<reference evidence="2" key="1">
    <citation type="journal article" date="2023" name="Front. Plant Sci.">
        <title>Chromosomal-level genome assembly of Melastoma candidum provides insights into trichome evolution.</title>
        <authorList>
            <person name="Zhong Y."/>
            <person name="Wu W."/>
            <person name="Sun C."/>
            <person name="Zou P."/>
            <person name="Liu Y."/>
            <person name="Dai S."/>
            <person name="Zhou R."/>
        </authorList>
    </citation>
    <scope>NUCLEOTIDE SEQUENCE [LARGE SCALE GENOMIC DNA]</scope>
</reference>
<gene>
    <name evidence="1" type="ORF">MLD38_031728</name>
</gene>
<keyword evidence="2" id="KW-1185">Reference proteome</keyword>
<comment type="caution">
    <text evidence="1">The sequence shown here is derived from an EMBL/GenBank/DDBJ whole genome shotgun (WGS) entry which is preliminary data.</text>
</comment>
<organism evidence="1 2">
    <name type="scientific">Melastoma candidum</name>
    <dbReference type="NCBI Taxonomy" id="119954"/>
    <lineage>
        <taxon>Eukaryota</taxon>
        <taxon>Viridiplantae</taxon>
        <taxon>Streptophyta</taxon>
        <taxon>Embryophyta</taxon>
        <taxon>Tracheophyta</taxon>
        <taxon>Spermatophyta</taxon>
        <taxon>Magnoliopsida</taxon>
        <taxon>eudicotyledons</taxon>
        <taxon>Gunneridae</taxon>
        <taxon>Pentapetalae</taxon>
        <taxon>rosids</taxon>
        <taxon>malvids</taxon>
        <taxon>Myrtales</taxon>
        <taxon>Melastomataceae</taxon>
        <taxon>Melastomatoideae</taxon>
        <taxon>Melastomateae</taxon>
        <taxon>Melastoma</taxon>
    </lineage>
</organism>
<dbReference type="Proteomes" id="UP001057402">
    <property type="component" value="Chromosome 9"/>
</dbReference>